<dbReference type="Pfam" id="PF00011">
    <property type="entry name" value="HSP20"/>
    <property type="match status" value="1"/>
</dbReference>
<dbReference type="InterPro" id="IPR031107">
    <property type="entry name" value="Small_HSP"/>
</dbReference>
<dbReference type="EMBL" id="JADEWB010000009">
    <property type="protein sequence ID" value="MBE9235073.1"/>
    <property type="molecule type" value="Genomic_DNA"/>
</dbReference>
<reference evidence="4 5" key="1">
    <citation type="submission" date="2020-10" db="EMBL/GenBank/DDBJ databases">
        <authorList>
            <person name="Castelo-Branco R."/>
            <person name="Eusebio N."/>
            <person name="Adriana R."/>
            <person name="Vieira A."/>
            <person name="Brugerolle De Fraissinette N."/>
            <person name="Rezende De Castro R."/>
            <person name="Schneider M.P."/>
            <person name="Vasconcelos V."/>
            <person name="Leao P.N."/>
        </authorList>
    </citation>
    <scope>NUCLEOTIDE SEQUENCE [LARGE SCALE GENOMIC DNA]</scope>
    <source>
        <strain evidence="4 5">LEGE 00250</strain>
    </source>
</reference>
<accession>A0ABR9V9A8</accession>
<dbReference type="SUPFAM" id="SSF49764">
    <property type="entry name" value="HSP20-like chaperones"/>
    <property type="match status" value="1"/>
</dbReference>
<comment type="similarity">
    <text evidence="1 2">Belongs to the small heat shock protein (HSP20) family.</text>
</comment>
<name>A0ABR9V9A8_9CYAN</name>
<dbReference type="CDD" id="cd06464">
    <property type="entry name" value="ACD_sHsps-like"/>
    <property type="match status" value="1"/>
</dbReference>
<evidence type="ECO:0000259" key="3">
    <source>
        <dbReference type="PROSITE" id="PS01031"/>
    </source>
</evidence>
<dbReference type="InterPro" id="IPR002068">
    <property type="entry name" value="A-crystallin/Hsp20_dom"/>
</dbReference>
<evidence type="ECO:0000313" key="5">
    <source>
        <dbReference type="Proteomes" id="UP000606776"/>
    </source>
</evidence>
<organism evidence="4 5">
    <name type="scientific">Sphaerospermopsis aphanizomenoides LEGE 00250</name>
    <dbReference type="NCBI Taxonomy" id="2777972"/>
    <lineage>
        <taxon>Bacteria</taxon>
        <taxon>Bacillati</taxon>
        <taxon>Cyanobacteriota</taxon>
        <taxon>Cyanophyceae</taxon>
        <taxon>Nostocales</taxon>
        <taxon>Aphanizomenonaceae</taxon>
        <taxon>Sphaerospermopsis</taxon>
        <taxon>Sphaerospermopsis aphanizomenoides</taxon>
    </lineage>
</organism>
<evidence type="ECO:0000313" key="4">
    <source>
        <dbReference type="EMBL" id="MBE9235073.1"/>
    </source>
</evidence>
<protein>
    <submittedName>
        <fullName evidence="4">Hsp20/alpha crystallin family protein</fullName>
    </submittedName>
</protein>
<sequence>MTVIRYNPWKEIDTLERRVNLLVEGFIPNTLKELTNVPKIPAAEIIETDDAVILKLEVPGMEAKDLDIQVTEDAVSISGERKFQHKEEDKAKTKSEFYYGQFQRVIPLPVPIQNTKVTADYKDGILHLNLPKLVEEKNKVVKINLGEN</sequence>
<proteinExistence type="inferred from homology"/>
<evidence type="ECO:0000256" key="2">
    <source>
        <dbReference type="RuleBase" id="RU003616"/>
    </source>
</evidence>
<gene>
    <name evidence="4" type="ORF">IQ227_03200</name>
</gene>
<dbReference type="Proteomes" id="UP000606776">
    <property type="component" value="Unassembled WGS sequence"/>
</dbReference>
<keyword evidence="5" id="KW-1185">Reference proteome</keyword>
<dbReference type="PROSITE" id="PS01031">
    <property type="entry name" value="SHSP"/>
    <property type="match status" value="1"/>
</dbReference>
<dbReference type="InterPro" id="IPR008978">
    <property type="entry name" value="HSP20-like_chaperone"/>
</dbReference>
<evidence type="ECO:0000256" key="1">
    <source>
        <dbReference type="PROSITE-ProRule" id="PRU00285"/>
    </source>
</evidence>
<dbReference type="PANTHER" id="PTHR11527">
    <property type="entry name" value="HEAT-SHOCK PROTEIN 20 FAMILY MEMBER"/>
    <property type="match status" value="1"/>
</dbReference>
<dbReference type="Gene3D" id="2.60.40.790">
    <property type="match status" value="1"/>
</dbReference>
<feature type="domain" description="SHSP" evidence="3">
    <location>
        <begin position="34"/>
        <end position="146"/>
    </location>
</feature>
<dbReference type="RefSeq" id="WP_190347247.1">
    <property type="nucleotide sequence ID" value="NZ_JADEWB010000009.1"/>
</dbReference>
<comment type="caution">
    <text evidence="4">The sequence shown here is derived from an EMBL/GenBank/DDBJ whole genome shotgun (WGS) entry which is preliminary data.</text>
</comment>